<proteinExistence type="predicted"/>
<keyword evidence="2" id="KW-1185">Reference proteome</keyword>
<feature type="non-terminal residue" evidence="1">
    <location>
        <position position="390"/>
    </location>
</feature>
<accession>A0ABD2Q036</accession>
<sequence length="390" mass="44161">MTSASPELNLLAAGHDRYVSAVNLVHSDAGAIVENDDQTVQPINDKKKVHFPEGNSVVLEYCQPSCPKADNCSSIELINHYIQACTRYSTLPCEFLLEQLKGIDLSICNDRYSRLSLKGLKISNSQMEALEEIFKRVHFKELDLEDCVLDDSTTAILFDILLYYEACTDLYLTTTFERPNPRSAWSRCLYYMRRSSHLRSFTLVKTPLLKDHFVNLSFIGFRLDQLIFRDCQMNGYVLQMLSRWLRALFSFGGVEFGSSAYHKSQGRQLNSSSVIGSRCVSGKNTKGVPSWRTSKLTQRYSLEHGLWKFSFQLPDNKLTQSDIELLFPLIRHCLLIPKSLSSFVPFNAFSDSSPKISPDELQTLIATNSLSAIGGNGYLFDLNLSHNTLK</sequence>
<gene>
    <name evidence="1" type="ORF">Ciccas_008689</name>
</gene>
<dbReference type="Proteomes" id="UP001626550">
    <property type="component" value="Unassembled WGS sequence"/>
</dbReference>
<protein>
    <submittedName>
        <fullName evidence="1">Uncharacterized protein</fullName>
    </submittedName>
</protein>
<comment type="caution">
    <text evidence="1">The sequence shown here is derived from an EMBL/GenBank/DDBJ whole genome shotgun (WGS) entry which is preliminary data.</text>
</comment>
<evidence type="ECO:0000313" key="2">
    <source>
        <dbReference type="Proteomes" id="UP001626550"/>
    </source>
</evidence>
<evidence type="ECO:0000313" key="1">
    <source>
        <dbReference type="EMBL" id="KAL3312718.1"/>
    </source>
</evidence>
<dbReference type="SUPFAM" id="SSF52047">
    <property type="entry name" value="RNI-like"/>
    <property type="match status" value="1"/>
</dbReference>
<reference evidence="1 2" key="1">
    <citation type="submission" date="2024-11" db="EMBL/GenBank/DDBJ databases">
        <title>Adaptive evolution of stress response genes in parasites aligns with host niche diversity.</title>
        <authorList>
            <person name="Hahn C."/>
            <person name="Resl P."/>
        </authorList>
    </citation>
    <scope>NUCLEOTIDE SEQUENCE [LARGE SCALE GENOMIC DNA]</scope>
    <source>
        <strain evidence="1">EGGRZ-B1_66</strain>
        <tissue evidence="1">Body</tissue>
    </source>
</reference>
<dbReference type="AlphaFoldDB" id="A0ABD2Q036"/>
<organism evidence="1 2">
    <name type="scientific">Cichlidogyrus casuarinus</name>
    <dbReference type="NCBI Taxonomy" id="1844966"/>
    <lineage>
        <taxon>Eukaryota</taxon>
        <taxon>Metazoa</taxon>
        <taxon>Spiralia</taxon>
        <taxon>Lophotrochozoa</taxon>
        <taxon>Platyhelminthes</taxon>
        <taxon>Monogenea</taxon>
        <taxon>Monopisthocotylea</taxon>
        <taxon>Dactylogyridea</taxon>
        <taxon>Ancyrocephalidae</taxon>
        <taxon>Cichlidogyrus</taxon>
    </lineage>
</organism>
<dbReference type="EMBL" id="JBJKFK010001580">
    <property type="protein sequence ID" value="KAL3312718.1"/>
    <property type="molecule type" value="Genomic_DNA"/>
</dbReference>
<name>A0ABD2Q036_9PLAT</name>